<keyword evidence="2" id="KW-1185">Reference proteome</keyword>
<evidence type="ECO:0000313" key="1">
    <source>
        <dbReference type="EMBL" id="MBE9215711.1"/>
    </source>
</evidence>
<name>A0A8J7FLJ9_9CYAN</name>
<dbReference type="EMBL" id="JADEWL010000113">
    <property type="protein sequence ID" value="MBE9215711.1"/>
    <property type="molecule type" value="Genomic_DNA"/>
</dbReference>
<accession>A0A8J7FLJ9</accession>
<gene>
    <name evidence="1" type="ORF">IQ247_24105</name>
</gene>
<proteinExistence type="predicted"/>
<evidence type="ECO:0000313" key="2">
    <source>
        <dbReference type="Proteomes" id="UP000620559"/>
    </source>
</evidence>
<dbReference type="AlphaFoldDB" id="A0A8J7FLJ9"/>
<reference evidence="1" key="1">
    <citation type="submission" date="2020-10" db="EMBL/GenBank/DDBJ databases">
        <authorList>
            <person name="Castelo-Branco R."/>
            <person name="Eusebio N."/>
            <person name="Adriana R."/>
            <person name="Vieira A."/>
            <person name="Brugerolle De Fraissinette N."/>
            <person name="Rezende De Castro R."/>
            <person name="Schneider M.P."/>
            <person name="Vasconcelos V."/>
            <person name="Leao P.N."/>
        </authorList>
    </citation>
    <scope>NUCLEOTIDE SEQUENCE</scope>
    <source>
        <strain evidence="1">LEGE 06105</strain>
    </source>
</reference>
<organism evidence="1 2">
    <name type="scientific">Plectonema cf. radiosum LEGE 06105</name>
    <dbReference type="NCBI Taxonomy" id="945769"/>
    <lineage>
        <taxon>Bacteria</taxon>
        <taxon>Bacillati</taxon>
        <taxon>Cyanobacteriota</taxon>
        <taxon>Cyanophyceae</taxon>
        <taxon>Oscillatoriophycideae</taxon>
        <taxon>Oscillatoriales</taxon>
        <taxon>Microcoleaceae</taxon>
        <taxon>Plectonema</taxon>
    </lineage>
</organism>
<sequence>MSGYFSSGDIGYTPSSASDIKLNHEVLLNDGTEGTIIYVYSGGIKYDVQTTTGANIVAYYSQIVRYRAK</sequence>
<dbReference type="RefSeq" id="WP_193923910.1">
    <property type="nucleotide sequence ID" value="NZ_JADEWL010000113.1"/>
</dbReference>
<comment type="caution">
    <text evidence="1">The sequence shown here is derived from an EMBL/GenBank/DDBJ whole genome shotgun (WGS) entry which is preliminary data.</text>
</comment>
<protein>
    <submittedName>
        <fullName evidence="1">Uncharacterized protein</fullName>
    </submittedName>
</protein>
<dbReference type="Proteomes" id="UP000620559">
    <property type="component" value="Unassembled WGS sequence"/>
</dbReference>